<dbReference type="EMBL" id="RZGK01000015">
    <property type="protein sequence ID" value="KAF9693488.1"/>
    <property type="molecule type" value="Genomic_DNA"/>
</dbReference>
<name>A0A8H7MFV8_9PLEO</name>
<dbReference type="OrthoDB" id="5421909at2759"/>
<dbReference type="Proteomes" id="UP000651452">
    <property type="component" value="Unassembled WGS sequence"/>
</dbReference>
<feature type="compositionally biased region" description="Gly residues" evidence="1">
    <location>
        <begin position="89"/>
        <end position="105"/>
    </location>
</feature>
<dbReference type="InterPro" id="IPR008972">
    <property type="entry name" value="Cupredoxin"/>
</dbReference>
<keyword evidence="4" id="KW-1185">Reference proteome</keyword>
<evidence type="ECO:0000313" key="4">
    <source>
        <dbReference type="Proteomes" id="UP000651452"/>
    </source>
</evidence>
<feature type="region of interest" description="Disordered" evidence="1">
    <location>
        <begin position="60"/>
        <end position="119"/>
    </location>
</feature>
<dbReference type="Gene3D" id="2.60.40.420">
    <property type="entry name" value="Cupredoxins - blue copper proteins"/>
    <property type="match status" value="1"/>
</dbReference>
<gene>
    <name evidence="3" type="ORF">EKO04_008522</name>
</gene>
<dbReference type="PANTHER" id="PTHR34883">
    <property type="entry name" value="SERINE-RICH PROTEIN, PUTATIVE-RELATED-RELATED"/>
    <property type="match status" value="1"/>
</dbReference>
<keyword evidence="2" id="KW-0732">Signal</keyword>
<feature type="region of interest" description="Disordered" evidence="1">
    <location>
        <begin position="204"/>
        <end position="243"/>
    </location>
</feature>
<protein>
    <recommendedName>
        <fullName evidence="5">Extracellular serine-rich protein</fullName>
    </recommendedName>
</protein>
<dbReference type="InterPro" id="IPR052953">
    <property type="entry name" value="Ser-rich/MCO-related"/>
</dbReference>
<dbReference type="PANTHER" id="PTHR34883:SF17">
    <property type="entry name" value="CUPREDOXIN"/>
    <property type="match status" value="1"/>
</dbReference>
<reference evidence="3" key="2">
    <citation type="submission" date="2020-09" db="EMBL/GenBank/DDBJ databases">
        <title>Reference genome assembly for Australian Ascochyta lentis isolate Al4.</title>
        <authorList>
            <person name="Lee R.C."/>
            <person name="Farfan-Caceres L.M."/>
            <person name="Debler J.W."/>
            <person name="Williams A.H."/>
            <person name="Henares B.M."/>
        </authorList>
    </citation>
    <scope>NUCLEOTIDE SEQUENCE</scope>
    <source>
        <strain evidence="3">Al4</strain>
    </source>
</reference>
<sequence>MLFSTILAAGLAQAMTASAATMMVTVAANNKFQFTPNSVTAQPGDMVAFNFVAQNHSVASSTANNPCQPEKNAIFSDFQPIPGNPNGSPNGGGAGGNGGNGGGKGGKNRNNNRQAGNTPMFMVPITDNQPIYIYCSQAQHCQQGMVMVINPPNGNAVTQYQNKAAQANNNVSPRGGMSGGSVTNNNAGTNPKNVLGAQAGDAATAATNNGGNKGGAAGGLAALLGGKGKGKGKGKAKAKGKGN</sequence>
<dbReference type="SUPFAM" id="SSF49503">
    <property type="entry name" value="Cupredoxins"/>
    <property type="match status" value="1"/>
</dbReference>
<evidence type="ECO:0008006" key="5">
    <source>
        <dbReference type="Google" id="ProtNLM"/>
    </source>
</evidence>
<evidence type="ECO:0000256" key="2">
    <source>
        <dbReference type="SAM" id="SignalP"/>
    </source>
</evidence>
<feature type="chain" id="PRO_5034882835" description="Extracellular serine-rich protein" evidence="2">
    <location>
        <begin position="20"/>
        <end position="243"/>
    </location>
</feature>
<comment type="caution">
    <text evidence="3">The sequence shown here is derived from an EMBL/GenBank/DDBJ whole genome shotgun (WGS) entry which is preliminary data.</text>
</comment>
<feature type="signal peptide" evidence="2">
    <location>
        <begin position="1"/>
        <end position="19"/>
    </location>
</feature>
<reference evidence="3" key="1">
    <citation type="submission" date="2018-12" db="EMBL/GenBank/DDBJ databases">
        <authorList>
            <person name="Syme R.A."/>
            <person name="Farfan-Caceres L."/>
            <person name="Lichtenzveig J."/>
        </authorList>
    </citation>
    <scope>NUCLEOTIDE SEQUENCE</scope>
    <source>
        <strain evidence="3">Al4</strain>
    </source>
</reference>
<evidence type="ECO:0000256" key="1">
    <source>
        <dbReference type="SAM" id="MobiDB-lite"/>
    </source>
</evidence>
<dbReference type="AlphaFoldDB" id="A0A8H7MFV8"/>
<feature type="compositionally biased region" description="Basic residues" evidence="1">
    <location>
        <begin position="228"/>
        <end position="243"/>
    </location>
</feature>
<proteinExistence type="predicted"/>
<evidence type="ECO:0000313" key="3">
    <source>
        <dbReference type="EMBL" id="KAF9693488.1"/>
    </source>
</evidence>
<feature type="compositionally biased region" description="Low complexity" evidence="1">
    <location>
        <begin position="108"/>
        <end position="117"/>
    </location>
</feature>
<accession>A0A8H7MFV8</accession>
<organism evidence="3 4">
    <name type="scientific">Ascochyta lentis</name>
    <dbReference type="NCBI Taxonomy" id="205686"/>
    <lineage>
        <taxon>Eukaryota</taxon>
        <taxon>Fungi</taxon>
        <taxon>Dikarya</taxon>
        <taxon>Ascomycota</taxon>
        <taxon>Pezizomycotina</taxon>
        <taxon>Dothideomycetes</taxon>
        <taxon>Pleosporomycetidae</taxon>
        <taxon>Pleosporales</taxon>
        <taxon>Pleosporineae</taxon>
        <taxon>Didymellaceae</taxon>
        <taxon>Ascochyta</taxon>
    </lineage>
</organism>